<proteinExistence type="predicted"/>
<name>A0A4Y7PRV3_9AGAM</name>
<sequence>MSPLSHHQCKVQTTPCLTIVESKASSRVMVDLHSLPSETLCTIFAHLRWWRQAAIADSSLWDHINISPSHCSHVPSFIARAKSRPLSIRAMFDDYGSEWNVLREFSSALDDITAHWNRIRNLSLQLGTRSWSLNISALAVTWIGSYRGFPSALESIHIHRGLQCTSHAFLAALLSHPLPESLKVVHLIRTPMPLYLKSQPLRRLTELSLTSMSSTIPTLSTEILEILRVSPELEILHLKTVIIDQGMSSSKPVSLPRLRRLVLMSYMNVPNMLMFFEKLEISPHACMHLIFETHPSVPLPILPSRFSSTLRVSEISISATEGVLTMDFHAVRPNSSLNDATVHIQFIYIHPFDKRTVIAILGHVMQTATWSRPSRLKVNISECRGEGPTAEDWTSLLWRLPTLESLEVQLERDRGSQEILEEMKAATSLISA</sequence>
<organism evidence="1 2">
    <name type="scientific">Rickenella mellea</name>
    <dbReference type="NCBI Taxonomy" id="50990"/>
    <lineage>
        <taxon>Eukaryota</taxon>
        <taxon>Fungi</taxon>
        <taxon>Dikarya</taxon>
        <taxon>Basidiomycota</taxon>
        <taxon>Agaricomycotina</taxon>
        <taxon>Agaricomycetes</taxon>
        <taxon>Hymenochaetales</taxon>
        <taxon>Rickenellaceae</taxon>
        <taxon>Rickenella</taxon>
    </lineage>
</organism>
<gene>
    <name evidence="1" type="ORF">BD410DRAFT_807489</name>
</gene>
<dbReference type="Proteomes" id="UP000294933">
    <property type="component" value="Unassembled WGS sequence"/>
</dbReference>
<keyword evidence="2" id="KW-1185">Reference proteome</keyword>
<evidence type="ECO:0000313" key="2">
    <source>
        <dbReference type="Proteomes" id="UP000294933"/>
    </source>
</evidence>
<evidence type="ECO:0008006" key="3">
    <source>
        <dbReference type="Google" id="ProtNLM"/>
    </source>
</evidence>
<dbReference type="EMBL" id="ML170225">
    <property type="protein sequence ID" value="TDL17240.1"/>
    <property type="molecule type" value="Genomic_DNA"/>
</dbReference>
<evidence type="ECO:0000313" key="1">
    <source>
        <dbReference type="EMBL" id="TDL17240.1"/>
    </source>
</evidence>
<protein>
    <recommendedName>
        <fullName evidence="3">F-box domain-containing protein</fullName>
    </recommendedName>
</protein>
<dbReference type="VEuPathDB" id="FungiDB:BD410DRAFT_807489"/>
<dbReference type="AlphaFoldDB" id="A0A4Y7PRV3"/>
<dbReference type="OrthoDB" id="2884925at2759"/>
<accession>A0A4Y7PRV3</accession>
<reference evidence="1 2" key="1">
    <citation type="submission" date="2018-06" db="EMBL/GenBank/DDBJ databases">
        <title>A transcriptomic atlas of mushroom development highlights an independent origin of complex multicellularity.</title>
        <authorList>
            <consortium name="DOE Joint Genome Institute"/>
            <person name="Krizsan K."/>
            <person name="Almasi E."/>
            <person name="Merenyi Z."/>
            <person name="Sahu N."/>
            <person name="Viragh M."/>
            <person name="Koszo T."/>
            <person name="Mondo S."/>
            <person name="Kiss B."/>
            <person name="Balint B."/>
            <person name="Kues U."/>
            <person name="Barry K."/>
            <person name="Hegedus J.C."/>
            <person name="Henrissat B."/>
            <person name="Johnson J."/>
            <person name="Lipzen A."/>
            <person name="Ohm R."/>
            <person name="Nagy I."/>
            <person name="Pangilinan J."/>
            <person name="Yan J."/>
            <person name="Xiong Y."/>
            <person name="Grigoriev I.V."/>
            <person name="Hibbett D.S."/>
            <person name="Nagy L.G."/>
        </authorList>
    </citation>
    <scope>NUCLEOTIDE SEQUENCE [LARGE SCALE GENOMIC DNA]</scope>
    <source>
        <strain evidence="1 2">SZMC22713</strain>
    </source>
</reference>